<gene>
    <name evidence="4" type="ORF">ODALV1_LOCUS8128</name>
</gene>
<feature type="compositionally biased region" description="Basic and acidic residues" evidence="2">
    <location>
        <begin position="220"/>
        <end position="230"/>
    </location>
</feature>
<name>A0ABP1QBK4_9HEXA</name>
<evidence type="ECO:0000256" key="2">
    <source>
        <dbReference type="SAM" id="MobiDB-lite"/>
    </source>
</evidence>
<protein>
    <recommendedName>
        <fullName evidence="3">HTH psq-type domain-containing protein</fullName>
    </recommendedName>
</protein>
<evidence type="ECO:0000313" key="4">
    <source>
        <dbReference type="EMBL" id="CAL8092117.1"/>
    </source>
</evidence>
<dbReference type="Pfam" id="PF05225">
    <property type="entry name" value="HTH_psq"/>
    <property type="match status" value="1"/>
</dbReference>
<dbReference type="EMBL" id="CAXLJM020000025">
    <property type="protein sequence ID" value="CAL8092117.1"/>
    <property type="molecule type" value="Genomic_DNA"/>
</dbReference>
<feature type="compositionally biased region" description="Basic and acidic residues" evidence="2">
    <location>
        <begin position="329"/>
        <end position="339"/>
    </location>
</feature>
<reference evidence="4 5" key="1">
    <citation type="submission" date="2024-08" db="EMBL/GenBank/DDBJ databases">
        <authorList>
            <person name="Cucini C."/>
            <person name="Frati F."/>
        </authorList>
    </citation>
    <scope>NUCLEOTIDE SEQUENCE [LARGE SCALE GENOMIC DNA]</scope>
</reference>
<comment type="subcellular location">
    <subcellularLocation>
        <location evidence="1">Nucleus</location>
    </subcellularLocation>
</comment>
<keyword evidence="5" id="KW-1185">Reference proteome</keyword>
<feature type="compositionally biased region" description="Basic and acidic residues" evidence="2">
    <location>
        <begin position="426"/>
        <end position="443"/>
    </location>
</feature>
<comment type="caution">
    <text evidence="4">The sequence shown here is derived from an EMBL/GenBank/DDBJ whole genome shotgun (WGS) entry which is preliminary data.</text>
</comment>
<feature type="compositionally biased region" description="Acidic residues" evidence="2">
    <location>
        <begin position="301"/>
        <end position="328"/>
    </location>
</feature>
<dbReference type="Proteomes" id="UP001642540">
    <property type="component" value="Unassembled WGS sequence"/>
</dbReference>
<sequence>MVRNYKRKTEDSWTKEQLLDALFCIKESKMGINECSKTFGISRATLYRHYQKFTLYGGKDYLEQIRTCGGNPILTRVEELVMEKTIMDLRDQGFTVTSSDIKRICYEYCDTNGIPNQFREDKRMASDDWYYGFVRRHPSLGILKTKRSKTPSDGLSSGVMEDKGKSQPAHKNSESLKTALDEREDMCPGAPVLKKPLKRLIKTEKQKQRGKKARRSLPTVRKEKLTRDGGDQSSLAKTLSDDDKYYADSESMEISEEEDDAKTDVKEESDDDEMKEEYHEENGESEESEEDAAETDVKEESDNDETKEENGVSEESEEEEDDDETDEKESDKDEAKLENGESEESEEDDAETDEKEESENDEDDAIEESGESEESEEEDNLEQNVGSEQKKDDSAEVHIKEEEQKGDSADDGIVLGYDLEQNVLSEQKKDESAEVDIKQKEQEGDSAEDGFVMGYDIVQNEGTEVFVKVYIRK</sequence>
<dbReference type="Gene3D" id="1.10.10.60">
    <property type="entry name" value="Homeodomain-like"/>
    <property type="match status" value="1"/>
</dbReference>
<dbReference type="InterPro" id="IPR007889">
    <property type="entry name" value="HTH_Psq"/>
</dbReference>
<feature type="compositionally biased region" description="Acidic residues" evidence="2">
    <location>
        <begin position="250"/>
        <end position="275"/>
    </location>
</feature>
<evidence type="ECO:0000256" key="1">
    <source>
        <dbReference type="ARBA" id="ARBA00004123"/>
    </source>
</evidence>
<feature type="compositionally biased region" description="Basic and acidic residues" evidence="2">
    <location>
        <begin position="388"/>
        <end position="408"/>
    </location>
</feature>
<proteinExistence type="predicted"/>
<evidence type="ECO:0000313" key="5">
    <source>
        <dbReference type="Proteomes" id="UP001642540"/>
    </source>
</evidence>
<evidence type="ECO:0000259" key="3">
    <source>
        <dbReference type="Pfam" id="PF05225"/>
    </source>
</evidence>
<feature type="region of interest" description="Disordered" evidence="2">
    <location>
        <begin position="142"/>
        <end position="445"/>
    </location>
</feature>
<feature type="compositionally biased region" description="Acidic residues" evidence="2">
    <location>
        <begin position="283"/>
        <end position="294"/>
    </location>
</feature>
<accession>A0ABP1QBK4</accession>
<feature type="domain" description="HTH psq-type" evidence="3">
    <location>
        <begin position="15"/>
        <end position="51"/>
    </location>
</feature>
<dbReference type="InterPro" id="IPR009057">
    <property type="entry name" value="Homeodomain-like_sf"/>
</dbReference>
<organism evidence="4 5">
    <name type="scientific">Orchesella dallaii</name>
    <dbReference type="NCBI Taxonomy" id="48710"/>
    <lineage>
        <taxon>Eukaryota</taxon>
        <taxon>Metazoa</taxon>
        <taxon>Ecdysozoa</taxon>
        <taxon>Arthropoda</taxon>
        <taxon>Hexapoda</taxon>
        <taxon>Collembola</taxon>
        <taxon>Entomobryomorpha</taxon>
        <taxon>Entomobryoidea</taxon>
        <taxon>Orchesellidae</taxon>
        <taxon>Orchesellinae</taxon>
        <taxon>Orchesella</taxon>
    </lineage>
</organism>
<dbReference type="SUPFAM" id="SSF46689">
    <property type="entry name" value="Homeodomain-like"/>
    <property type="match status" value="1"/>
</dbReference>
<feature type="compositionally biased region" description="Acidic residues" evidence="2">
    <location>
        <begin position="340"/>
        <end position="381"/>
    </location>
</feature>